<sequence length="47" mass="5055">MTAQTLAAALALPTALLLILAEGRESDRGGDPHCSRKGWHILRKCIV</sequence>
<evidence type="ECO:0000313" key="2">
    <source>
        <dbReference type="Proteomes" id="UP000247480"/>
    </source>
</evidence>
<comment type="caution">
    <text evidence="1">The sequence shown here is derived from an EMBL/GenBank/DDBJ whole genome shotgun (WGS) entry which is preliminary data.</text>
</comment>
<evidence type="ECO:0000313" key="1">
    <source>
        <dbReference type="EMBL" id="GBH07380.1"/>
    </source>
</evidence>
<dbReference type="Proteomes" id="UP000247480">
    <property type="component" value="Unassembled WGS sequence"/>
</dbReference>
<accession>A0A2V0QFL5</accession>
<organism evidence="1 2">
    <name type="scientific">Pseudomonas syringae pv. actinidiae</name>
    <dbReference type="NCBI Taxonomy" id="103796"/>
    <lineage>
        <taxon>Bacteria</taxon>
        <taxon>Pseudomonadati</taxon>
        <taxon>Pseudomonadota</taxon>
        <taxon>Gammaproteobacteria</taxon>
        <taxon>Pseudomonadales</taxon>
        <taxon>Pseudomonadaceae</taxon>
        <taxon>Pseudomonas</taxon>
        <taxon>Pseudomonas syringae</taxon>
    </lineage>
</organism>
<protein>
    <submittedName>
        <fullName evidence="1">Uncharacterized protein</fullName>
    </submittedName>
</protein>
<proteinExistence type="predicted"/>
<dbReference type="AlphaFoldDB" id="A0A2V0QFL5"/>
<name>A0A2V0QFL5_PSESF</name>
<gene>
    <name evidence="1" type="ORF">KPSA1_00733</name>
</gene>
<dbReference type="EMBL" id="BGJZ01000027">
    <property type="protein sequence ID" value="GBH07380.1"/>
    <property type="molecule type" value="Genomic_DNA"/>
</dbReference>
<reference evidence="1 2" key="1">
    <citation type="submission" date="2018-04" db="EMBL/GenBank/DDBJ databases">
        <title>Draft genome sequence of Pseudomonas syringae pv. actinidiae biovar 1 strains isolated from kiwifruit in Kagawa prefecture.</title>
        <authorList>
            <person name="Tabuchi M."/>
            <person name="Saito M."/>
            <person name="Fujiwara S."/>
            <person name="Sasa N."/>
            <person name="Akimitsu K."/>
            <person name="Gomi K."/>
            <person name="Konishi-Sugita S."/>
            <person name="Hamano K."/>
            <person name="Kataoka I."/>
        </authorList>
    </citation>
    <scope>NUCLEOTIDE SEQUENCE [LARGE SCALE GENOMIC DNA]</scope>
    <source>
        <strain evidence="1 2">MAFF212206</strain>
    </source>
</reference>